<gene>
    <name evidence="3" type="ORF">CTOB1V02_LOCUS10491</name>
</gene>
<sequence length="462" mass="52552">MKSEVYALAEALGVVNSIQEAAPTDGLWQDNRTDEDQLGASYDELEWAMNNYASSDLEDFEGREKEVFAIYDRLHKANRHKMVPIPYREFTKVEIVEEEATGDIVVEIIDDEPEDKQPEEDVPLEEDLDKEPEIVDEPEVREDSEEDEVGEECTDTEDDDLDGVPNCVDQCFTREGAKVNAEGCEIVITPEDKDDLSLICLGTMTWGEQNTEQEAHEQLDFAVDAGINFIDTAELYAIPIKAETQGRTETYIGNWLQHQNRDELFIASKAAGPGPAVKHIRNMPNFSKEHLREALEGSLRRLQTEYIDLYQLHWPERKTNYFGALGYQHHSDDAVTDFKMVLETLKEFIDEGKIRHIGISNETPWGTMQYLKLSDEFNLPRIASIQNPYSLLNRVYEIGLSEIGMRENVGLLAYSPLAGGYLTGATSIPQLKENIESYQIELDKEVLKKIEEIHLQYPNPAP</sequence>
<dbReference type="InterPro" id="IPR050523">
    <property type="entry name" value="AKR_Detox_Biosynth"/>
</dbReference>
<dbReference type="OrthoDB" id="48988at2759"/>
<dbReference type="InterPro" id="IPR022310">
    <property type="entry name" value="NAD/GMP_synthase"/>
</dbReference>
<reference evidence="3" key="1">
    <citation type="submission" date="2020-11" db="EMBL/GenBank/DDBJ databases">
        <authorList>
            <person name="Tran Van P."/>
        </authorList>
    </citation>
    <scope>NUCLEOTIDE SEQUENCE</scope>
</reference>
<dbReference type="Gene3D" id="3.40.50.620">
    <property type="entry name" value="HUPs"/>
    <property type="match status" value="1"/>
</dbReference>
<dbReference type="GO" id="GO:0016884">
    <property type="term" value="F:carbon-nitrogen ligase activity, with glutamine as amido-N-donor"/>
    <property type="evidence" value="ECO:0007669"/>
    <property type="project" value="UniProtKB-ARBA"/>
</dbReference>
<dbReference type="Pfam" id="PF02540">
    <property type="entry name" value="NAD_synthase"/>
    <property type="match status" value="1"/>
</dbReference>
<keyword evidence="1" id="KW-0560">Oxidoreductase</keyword>
<comment type="similarity">
    <text evidence="2">Belongs to the aldo/keto reductase family. Aldo/keto reductase 2 subfamily.</text>
</comment>
<evidence type="ECO:0000256" key="2">
    <source>
        <dbReference type="ARBA" id="ARBA00038157"/>
    </source>
</evidence>
<proteinExistence type="inferred from homology"/>
<dbReference type="SUPFAM" id="SSF52402">
    <property type="entry name" value="Adenine nucleotide alpha hydrolases-like"/>
    <property type="match status" value="1"/>
</dbReference>
<accession>A0A7R8WPL4</accession>
<organism evidence="3">
    <name type="scientific">Cyprideis torosa</name>
    <dbReference type="NCBI Taxonomy" id="163714"/>
    <lineage>
        <taxon>Eukaryota</taxon>
        <taxon>Metazoa</taxon>
        <taxon>Ecdysozoa</taxon>
        <taxon>Arthropoda</taxon>
        <taxon>Crustacea</taxon>
        <taxon>Oligostraca</taxon>
        <taxon>Ostracoda</taxon>
        <taxon>Podocopa</taxon>
        <taxon>Podocopida</taxon>
        <taxon>Cytherocopina</taxon>
        <taxon>Cytheroidea</taxon>
        <taxon>Cytherideidae</taxon>
        <taxon>Cyprideis</taxon>
    </lineage>
</organism>
<protein>
    <submittedName>
        <fullName evidence="3">Uncharacterized protein</fullName>
    </submittedName>
</protein>
<dbReference type="InterPro" id="IPR023210">
    <property type="entry name" value="NADP_OxRdtase_dom"/>
</dbReference>
<dbReference type="Pfam" id="PF00248">
    <property type="entry name" value="Aldo_ket_red"/>
    <property type="match status" value="1"/>
</dbReference>
<dbReference type="PANTHER" id="PTHR43364">
    <property type="entry name" value="NADH-SPECIFIC METHYLGLYOXAL REDUCTASE-RELATED"/>
    <property type="match status" value="1"/>
</dbReference>
<evidence type="ECO:0000256" key="1">
    <source>
        <dbReference type="ARBA" id="ARBA00023002"/>
    </source>
</evidence>
<dbReference type="GO" id="GO:0006163">
    <property type="term" value="P:purine nucleotide metabolic process"/>
    <property type="evidence" value="ECO:0007669"/>
    <property type="project" value="UniProtKB-ARBA"/>
</dbReference>
<dbReference type="EMBL" id="OB664950">
    <property type="protein sequence ID" value="CAD7232660.1"/>
    <property type="molecule type" value="Genomic_DNA"/>
</dbReference>
<dbReference type="AlphaFoldDB" id="A0A7R8WPL4"/>
<dbReference type="SUPFAM" id="SSF51430">
    <property type="entry name" value="NAD(P)-linked oxidoreductase"/>
    <property type="match status" value="1"/>
</dbReference>
<dbReference type="CDD" id="cd19094">
    <property type="entry name" value="AKR_Tas-like"/>
    <property type="match status" value="1"/>
</dbReference>
<dbReference type="Gene3D" id="3.20.20.100">
    <property type="entry name" value="NADP-dependent oxidoreductase domain"/>
    <property type="match status" value="1"/>
</dbReference>
<dbReference type="PANTHER" id="PTHR43364:SF4">
    <property type="entry name" value="NAD(P)-LINKED OXIDOREDUCTASE SUPERFAMILY PROTEIN"/>
    <property type="match status" value="1"/>
</dbReference>
<dbReference type="InterPro" id="IPR014729">
    <property type="entry name" value="Rossmann-like_a/b/a_fold"/>
</dbReference>
<dbReference type="GO" id="GO:0016491">
    <property type="term" value="F:oxidoreductase activity"/>
    <property type="evidence" value="ECO:0007669"/>
    <property type="project" value="UniProtKB-KW"/>
</dbReference>
<name>A0A7R8WPL4_9CRUS</name>
<dbReference type="InterPro" id="IPR036812">
    <property type="entry name" value="NAD(P)_OxRdtase_dom_sf"/>
</dbReference>
<evidence type="ECO:0000313" key="3">
    <source>
        <dbReference type="EMBL" id="CAD7232660.1"/>
    </source>
</evidence>